<dbReference type="EMBL" id="BAAAGS010000021">
    <property type="protein sequence ID" value="GAA0532558.1"/>
    <property type="molecule type" value="Genomic_DNA"/>
</dbReference>
<keyword evidence="1" id="KW-1133">Transmembrane helix</keyword>
<dbReference type="RefSeq" id="WP_009946532.1">
    <property type="nucleotide sequence ID" value="NZ_BAAAGS010000021.1"/>
</dbReference>
<feature type="transmembrane region" description="Helical" evidence="1">
    <location>
        <begin position="20"/>
        <end position="45"/>
    </location>
</feature>
<gene>
    <name evidence="2" type="ORF">GCM10009533_34550</name>
</gene>
<name>A0ABP3N1C3_SACER</name>
<comment type="caution">
    <text evidence="2">The sequence shown here is derived from an EMBL/GenBank/DDBJ whole genome shotgun (WGS) entry which is preliminary data.</text>
</comment>
<reference evidence="3" key="1">
    <citation type="journal article" date="2019" name="Int. J. Syst. Evol. Microbiol.">
        <title>The Global Catalogue of Microorganisms (GCM) 10K type strain sequencing project: providing services to taxonomists for standard genome sequencing and annotation.</title>
        <authorList>
            <consortium name="The Broad Institute Genomics Platform"/>
            <consortium name="The Broad Institute Genome Sequencing Center for Infectious Disease"/>
            <person name="Wu L."/>
            <person name="Ma J."/>
        </authorList>
    </citation>
    <scope>NUCLEOTIDE SEQUENCE [LARGE SCALE GENOMIC DNA]</scope>
    <source>
        <strain evidence="3">JCM 10303</strain>
    </source>
</reference>
<keyword evidence="1" id="KW-0812">Transmembrane</keyword>
<keyword evidence="3" id="KW-1185">Reference proteome</keyword>
<dbReference type="Proteomes" id="UP001500729">
    <property type="component" value="Unassembled WGS sequence"/>
</dbReference>
<keyword evidence="1" id="KW-0472">Membrane</keyword>
<accession>A0ABP3N1C3</accession>
<protein>
    <submittedName>
        <fullName evidence="2">Uncharacterized protein</fullName>
    </submittedName>
</protein>
<evidence type="ECO:0000313" key="2">
    <source>
        <dbReference type="EMBL" id="GAA0532558.1"/>
    </source>
</evidence>
<organism evidence="2 3">
    <name type="scientific">Saccharopolyspora erythraea</name>
    <name type="common">Streptomyces erythraeus</name>
    <dbReference type="NCBI Taxonomy" id="1836"/>
    <lineage>
        <taxon>Bacteria</taxon>
        <taxon>Bacillati</taxon>
        <taxon>Actinomycetota</taxon>
        <taxon>Actinomycetes</taxon>
        <taxon>Pseudonocardiales</taxon>
        <taxon>Pseudonocardiaceae</taxon>
        <taxon>Saccharopolyspora</taxon>
    </lineage>
</organism>
<sequence>MSQGGVIDLLREYTFPRGALVALLFSVAVLLRLPAVGLAVAVHLLERTTDRLMAVINRIPAQPVRKETSR</sequence>
<evidence type="ECO:0000313" key="3">
    <source>
        <dbReference type="Proteomes" id="UP001500729"/>
    </source>
</evidence>
<proteinExistence type="predicted"/>
<evidence type="ECO:0000256" key="1">
    <source>
        <dbReference type="SAM" id="Phobius"/>
    </source>
</evidence>